<evidence type="ECO:0000256" key="2">
    <source>
        <dbReference type="ARBA" id="ARBA00022829"/>
    </source>
</evidence>
<gene>
    <name evidence="5" type="ORF">A2841_02370</name>
</gene>
<dbReference type="Gene3D" id="1.10.10.2830">
    <property type="match status" value="1"/>
</dbReference>
<dbReference type="NCBIfam" id="TIGR00180">
    <property type="entry name" value="parB_part"/>
    <property type="match status" value="1"/>
</dbReference>
<protein>
    <recommendedName>
        <fullName evidence="4">ParB-like N-terminal domain-containing protein</fullName>
    </recommendedName>
</protein>
<sequence length="297" mass="32550">MSTPSRSLGRGLGSLLGRSVGPLQSSAKPAYPTMPSGGLLLIPIDKIKQNPYQPREVFDVEKLQELAASIRVHGIIEPLVVSKTAEGGDGYELISGERRLRAAGLAGLTEVPVILKDVSRRDKLEIAIIENVQREDLNPIERAKSYDRLMTEFRYTQEDVAKRVGKSRESVANTLRLLKLPMKIQEYIQSGKLTEGHAKILLGIAEPAKQVEYAEIILRDRLTVRQLSDSVSTGRSSVSKIGQQKPRNPNVSVLENNIRSALGTKVAIVGTESSGKIIIDYYSAEDLRGIVDKIAGK</sequence>
<dbReference type="SUPFAM" id="SSF110849">
    <property type="entry name" value="ParB/Sulfiredoxin"/>
    <property type="match status" value="1"/>
</dbReference>
<name>A0A1F6C782_9BACT</name>
<comment type="caution">
    <text evidence="5">The sequence shown here is derived from an EMBL/GenBank/DDBJ whole genome shotgun (WGS) entry which is preliminary data.</text>
</comment>
<dbReference type="Gene3D" id="3.90.1530.30">
    <property type="match status" value="1"/>
</dbReference>
<dbReference type="InterPro" id="IPR057240">
    <property type="entry name" value="ParB_dimer_C"/>
</dbReference>
<dbReference type="FunFam" id="3.90.1530.30:FF:000001">
    <property type="entry name" value="Chromosome partitioning protein ParB"/>
    <property type="match status" value="1"/>
</dbReference>
<dbReference type="Pfam" id="PF17762">
    <property type="entry name" value="HTH_ParB"/>
    <property type="match status" value="1"/>
</dbReference>
<comment type="similarity">
    <text evidence="1">Belongs to the ParB family.</text>
</comment>
<dbReference type="PANTHER" id="PTHR33375">
    <property type="entry name" value="CHROMOSOME-PARTITIONING PROTEIN PARB-RELATED"/>
    <property type="match status" value="1"/>
</dbReference>
<dbReference type="PANTHER" id="PTHR33375:SF1">
    <property type="entry name" value="CHROMOSOME-PARTITIONING PROTEIN PARB-RELATED"/>
    <property type="match status" value="1"/>
</dbReference>
<dbReference type="Pfam" id="PF02195">
    <property type="entry name" value="ParB_N"/>
    <property type="match status" value="1"/>
</dbReference>
<dbReference type="Proteomes" id="UP000178249">
    <property type="component" value="Unassembled WGS sequence"/>
</dbReference>
<dbReference type="InterPro" id="IPR004437">
    <property type="entry name" value="ParB/RepB/Spo0J"/>
</dbReference>
<dbReference type="InterPro" id="IPR041468">
    <property type="entry name" value="HTH_ParB/Spo0J"/>
</dbReference>
<evidence type="ECO:0000313" key="6">
    <source>
        <dbReference type="Proteomes" id="UP000178249"/>
    </source>
</evidence>
<dbReference type="InterPro" id="IPR036086">
    <property type="entry name" value="ParB/Sulfiredoxin_sf"/>
</dbReference>
<dbReference type="AlphaFoldDB" id="A0A1F6C782"/>
<dbReference type="Pfam" id="PF23552">
    <property type="entry name" value="ParB_C"/>
    <property type="match status" value="1"/>
</dbReference>
<dbReference type="FunFam" id="1.10.10.2830:FF:000001">
    <property type="entry name" value="Chromosome partitioning protein ParB"/>
    <property type="match status" value="1"/>
</dbReference>
<accession>A0A1F6C782</accession>
<dbReference type="SMART" id="SM00470">
    <property type="entry name" value="ParB"/>
    <property type="match status" value="1"/>
</dbReference>
<keyword evidence="2" id="KW-0159">Chromosome partition</keyword>
<dbReference type="GO" id="GO:0003677">
    <property type="term" value="F:DNA binding"/>
    <property type="evidence" value="ECO:0007669"/>
    <property type="project" value="UniProtKB-KW"/>
</dbReference>
<dbReference type="GO" id="GO:0005694">
    <property type="term" value="C:chromosome"/>
    <property type="evidence" value="ECO:0007669"/>
    <property type="project" value="TreeGrafter"/>
</dbReference>
<dbReference type="CDD" id="cd16393">
    <property type="entry name" value="SPO0J_N"/>
    <property type="match status" value="1"/>
</dbReference>
<evidence type="ECO:0000256" key="1">
    <source>
        <dbReference type="ARBA" id="ARBA00006295"/>
    </source>
</evidence>
<organism evidence="5 6">
    <name type="scientific">Candidatus Kaiserbacteria bacterium RIFCSPHIGHO2_01_FULL_48_10</name>
    <dbReference type="NCBI Taxonomy" id="1798476"/>
    <lineage>
        <taxon>Bacteria</taxon>
        <taxon>Candidatus Kaiseribacteriota</taxon>
    </lineage>
</organism>
<dbReference type="SUPFAM" id="SSF109709">
    <property type="entry name" value="KorB DNA-binding domain-like"/>
    <property type="match status" value="1"/>
</dbReference>
<dbReference type="InterPro" id="IPR003115">
    <property type="entry name" value="ParB_N"/>
</dbReference>
<evidence type="ECO:0000256" key="3">
    <source>
        <dbReference type="ARBA" id="ARBA00023125"/>
    </source>
</evidence>
<reference evidence="5 6" key="1">
    <citation type="journal article" date="2016" name="Nat. Commun.">
        <title>Thousands of microbial genomes shed light on interconnected biogeochemical processes in an aquifer system.</title>
        <authorList>
            <person name="Anantharaman K."/>
            <person name="Brown C.T."/>
            <person name="Hug L.A."/>
            <person name="Sharon I."/>
            <person name="Castelle C.J."/>
            <person name="Probst A.J."/>
            <person name="Thomas B.C."/>
            <person name="Singh A."/>
            <person name="Wilkins M.J."/>
            <person name="Karaoz U."/>
            <person name="Brodie E.L."/>
            <person name="Williams K.H."/>
            <person name="Hubbard S.S."/>
            <person name="Banfield J.F."/>
        </authorList>
    </citation>
    <scope>NUCLEOTIDE SEQUENCE [LARGE SCALE GENOMIC DNA]</scope>
</reference>
<proteinExistence type="inferred from homology"/>
<dbReference type="InterPro" id="IPR050336">
    <property type="entry name" value="Chromosome_partition/occlusion"/>
</dbReference>
<keyword evidence="3" id="KW-0238">DNA-binding</keyword>
<evidence type="ECO:0000259" key="4">
    <source>
        <dbReference type="SMART" id="SM00470"/>
    </source>
</evidence>
<dbReference type="EMBL" id="MFKP01000002">
    <property type="protein sequence ID" value="OGG44797.1"/>
    <property type="molecule type" value="Genomic_DNA"/>
</dbReference>
<evidence type="ECO:0000313" key="5">
    <source>
        <dbReference type="EMBL" id="OGG44797.1"/>
    </source>
</evidence>
<dbReference type="GO" id="GO:0007059">
    <property type="term" value="P:chromosome segregation"/>
    <property type="evidence" value="ECO:0007669"/>
    <property type="project" value="UniProtKB-KW"/>
</dbReference>
<feature type="domain" description="ParB-like N-terminal" evidence="4">
    <location>
        <begin position="40"/>
        <end position="132"/>
    </location>
</feature>